<gene>
    <name evidence="1" type="ORF">PHPALM_31138</name>
</gene>
<sequence length="66" mass="7800">MHVVSIQAPQIKLPKIGKRQEALEVSSQMGTNYTRMGFQNMHWDGWPVDKQNKKCPCKYNFKFDRE</sequence>
<dbReference type="Proteomes" id="UP000237271">
    <property type="component" value="Unassembled WGS sequence"/>
</dbReference>
<reference evidence="1 2" key="1">
    <citation type="journal article" date="2017" name="Genome Biol. Evol.">
        <title>Phytophthora megakarya and P. palmivora, closely related causal agents of cacao black pod rot, underwent increases in genome sizes and gene numbers by different mechanisms.</title>
        <authorList>
            <person name="Ali S.S."/>
            <person name="Shao J."/>
            <person name="Lary D.J."/>
            <person name="Kronmiller B."/>
            <person name="Shen D."/>
            <person name="Strem M.D."/>
            <person name="Amoako-Attah I."/>
            <person name="Akrofi A.Y."/>
            <person name="Begoude B.A."/>
            <person name="Ten Hoopen G.M."/>
            <person name="Coulibaly K."/>
            <person name="Kebe B.I."/>
            <person name="Melnick R.L."/>
            <person name="Guiltinan M.J."/>
            <person name="Tyler B.M."/>
            <person name="Meinhardt L.W."/>
            <person name="Bailey B.A."/>
        </authorList>
    </citation>
    <scope>NUCLEOTIDE SEQUENCE [LARGE SCALE GENOMIC DNA]</scope>
    <source>
        <strain evidence="2">sbr112.9</strain>
    </source>
</reference>
<accession>A0A2P4X3C5</accession>
<organism evidence="1 2">
    <name type="scientific">Phytophthora palmivora</name>
    <dbReference type="NCBI Taxonomy" id="4796"/>
    <lineage>
        <taxon>Eukaryota</taxon>
        <taxon>Sar</taxon>
        <taxon>Stramenopiles</taxon>
        <taxon>Oomycota</taxon>
        <taxon>Peronosporomycetes</taxon>
        <taxon>Peronosporales</taxon>
        <taxon>Peronosporaceae</taxon>
        <taxon>Phytophthora</taxon>
    </lineage>
</organism>
<protein>
    <submittedName>
        <fullName evidence="1">Uncharacterized protein</fullName>
    </submittedName>
</protein>
<dbReference type="EMBL" id="NCKW01016950">
    <property type="protein sequence ID" value="POM60051.1"/>
    <property type="molecule type" value="Genomic_DNA"/>
</dbReference>
<dbReference type="AlphaFoldDB" id="A0A2P4X3C5"/>
<keyword evidence="2" id="KW-1185">Reference proteome</keyword>
<name>A0A2P4X3C5_9STRA</name>
<comment type="caution">
    <text evidence="1">The sequence shown here is derived from an EMBL/GenBank/DDBJ whole genome shotgun (WGS) entry which is preliminary data.</text>
</comment>
<evidence type="ECO:0000313" key="1">
    <source>
        <dbReference type="EMBL" id="POM60051.1"/>
    </source>
</evidence>
<proteinExistence type="predicted"/>
<evidence type="ECO:0000313" key="2">
    <source>
        <dbReference type="Proteomes" id="UP000237271"/>
    </source>
</evidence>